<comment type="caution">
    <text evidence="2">The sequence shown here is derived from an EMBL/GenBank/DDBJ whole genome shotgun (WGS) entry which is preliminary data.</text>
</comment>
<proteinExistence type="predicted"/>
<evidence type="ECO:0000256" key="1">
    <source>
        <dbReference type="SAM" id="Phobius"/>
    </source>
</evidence>
<feature type="transmembrane region" description="Helical" evidence="1">
    <location>
        <begin position="6"/>
        <end position="39"/>
    </location>
</feature>
<evidence type="ECO:0000313" key="2">
    <source>
        <dbReference type="EMBL" id="MFD1945813.1"/>
    </source>
</evidence>
<keyword evidence="3" id="KW-1185">Reference proteome</keyword>
<dbReference type="InterPro" id="IPR007403">
    <property type="entry name" value="DUF456"/>
</dbReference>
<name>A0ABW4TH08_9ACTN</name>
<protein>
    <submittedName>
        <fullName evidence="2">DUF456 domain-containing protein</fullName>
    </submittedName>
</protein>
<keyword evidence="1" id="KW-0472">Membrane</keyword>
<keyword evidence="1" id="KW-0812">Transmembrane</keyword>
<dbReference type="RefSeq" id="WP_343915279.1">
    <property type="nucleotide sequence ID" value="NZ_BAAAJT010000002.1"/>
</dbReference>
<feature type="transmembrane region" description="Helical" evidence="1">
    <location>
        <begin position="87"/>
        <end position="112"/>
    </location>
</feature>
<evidence type="ECO:0000313" key="3">
    <source>
        <dbReference type="Proteomes" id="UP001597351"/>
    </source>
</evidence>
<accession>A0ABW4TH08</accession>
<organism evidence="2 3">
    <name type="scientific">Nocardioides aestuarii</name>
    <dbReference type="NCBI Taxonomy" id="252231"/>
    <lineage>
        <taxon>Bacteria</taxon>
        <taxon>Bacillati</taxon>
        <taxon>Actinomycetota</taxon>
        <taxon>Actinomycetes</taxon>
        <taxon>Propionibacteriales</taxon>
        <taxon>Nocardioidaceae</taxon>
        <taxon>Nocardioides</taxon>
    </lineage>
</organism>
<dbReference type="Proteomes" id="UP001597351">
    <property type="component" value="Unassembled WGS sequence"/>
</dbReference>
<dbReference type="EMBL" id="JBHUGD010000001">
    <property type="protein sequence ID" value="MFD1945813.1"/>
    <property type="molecule type" value="Genomic_DNA"/>
</dbReference>
<gene>
    <name evidence="2" type="ORF">ACFSDE_03340</name>
</gene>
<dbReference type="Pfam" id="PF04306">
    <property type="entry name" value="DUF456"/>
    <property type="match status" value="1"/>
</dbReference>
<keyword evidence="1" id="KW-1133">Transmembrane helix</keyword>
<feature type="transmembrane region" description="Helical" evidence="1">
    <location>
        <begin position="133"/>
        <end position="157"/>
    </location>
</feature>
<feature type="transmembrane region" description="Helical" evidence="1">
    <location>
        <begin position="46"/>
        <end position="67"/>
    </location>
</feature>
<reference evidence="3" key="1">
    <citation type="journal article" date="2019" name="Int. J. Syst. Evol. Microbiol.">
        <title>The Global Catalogue of Microorganisms (GCM) 10K type strain sequencing project: providing services to taxonomists for standard genome sequencing and annotation.</title>
        <authorList>
            <consortium name="The Broad Institute Genomics Platform"/>
            <consortium name="The Broad Institute Genome Sequencing Center for Infectious Disease"/>
            <person name="Wu L."/>
            <person name="Ma J."/>
        </authorList>
    </citation>
    <scope>NUCLEOTIDE SEQUENCE [LARGE SCALE GENOMIC DNA]</scope>
    <source>
        <strain evidence="3">CGMCC 1.12477</strain>
    </source>
</reference>
<sequence length="158" mass="15781">MSGVEVLVAIAILVGLAGIIVPILPGAVLIGAAILAWAFHVDTRTGWVVLAVSLAWLLAGAVLKYVVPGRRLSEAGVPSRTLWAGAALGIVGFFVIPVIGLFVGFVVGVYAAERARLGAESAGASTRAALKAAGVSILIELVSGTAAAATWAAGVVVT</sequence>